<dbReference type="PANTHER" id="PTHR43394:SF1">
    <property type="entry name" value="ATP-BINDING CASSETTE SUB-FAMILY B MEMBER 10, MITOCHONDRIAL"/>
    <property type="match status" value="1"/>
</dbReference>
<dbReference type="GO" id="GO:0090374">
    <property type="term" value="P:oligopeptide export from mitochondrion"/>
    <property type="evidence" value="ECO:0007669"/>
    <property type="project" value="TreeGrafter"/>
</dbReference>
<dbReference type="Pfam" id="PF00005">
    <property type="entry name" value="ABC_tran"/>
    <property type="match status" value="1"/>
</dbReference>
<gene>
    <name evidence="9" type="ORF">ANCDUO_17780</name>
</gene>
<dbReference type="InterPro" id="IPR036640">
    <property type="entry name" value="ABC1_TM_sf"/>
</dbReference>
<keyword evidence="4" id="KW-0547">Nucleotide-binding</keyword>
<evidence type="ECO:0000256" key="6">
    <source>
        <dbReference type="ARBA" id="ARBA00022989"/>
    </source>
</evidence>
<feature type="domain" description="ABC transporter" evidence="8">
    <location>
        <begin position="155"/>
        <end position="394"/>
    </location>
</feature>
<evidence type="ECO:0000313" key="10">
    <source>
        <dbReference type="Proteomes" id="UP000054047"/>
    </source>
</evidence>
<dbReference type="PROSITE" id="PS50893">
    <property type="entry name" value="ABC_TRANSPORTER_2"/>
    <property type="match status" value="1"/>
</dbReference>
<evidence type="ECO:0000256" key="3">
    <source>
        <dbReference type="ARBA" id="ARBA00022692"/>
    </source>
</evidence>
<dbReference type="PANTHER" id="PTHR43394">
    <property type="entry name" value="ATP-DEPENDENT PERMEASE MDL1, MITOCHONDRIAL"/>
    <property type="match status" value="1"/>
</dbReference>
<evidence type="ECO:0000259" key="8">
    <source>
        <dbReference type="PROSITE" id="PS50893"/>
    </source>
</evidence>
<dbReference type="Gene3D" id="3.40.50.300">
    <property type="entry name" value="P-loop containing nucleotide triphosphate hydrolases"/>
    <property type="match status" value="1"/>
</dbReference>
<dbReference type="SUPFAM" id="SSF52540">
    <property type="entry name" value="P-loop containing nucleoside triphosphate hydrolases"/>
    <property type="match status" value="1"/>
</dbReference>
<organism evidence="9 10">
    <name type="scientific">Ancylostoma duodenale</name>
    <dbReference type="NCBI Taxonomy" id="51022"/>
    <lineage>
        <taxon>Eukaryota</taxon>
        <taxon>Metazoa</taxon>
        <taxon>Ecdysozoa</taxon>
        <taxon>Nematoda</taxon>
        <taxon>Chromadorea</taxon>
        <taxon>Rhabditida</taxon>
        <taxon>Rhabditina</taxon>
        <taxon>Rhabditomorpha</taxon>
        <taxon>Strongyloidea</taxon>
        <taxon>Ancylostomatidae</taxon>
        <taxon>Ancylostomatinae</taxon>
        <taxon>Ancylostoma</taxon>
    </lineage>
</organism>
<evidence type="ECO:0000313" key="9">
    <source>
        <dbReference type="EMBL" id="KIH52120.1"/>
    </source>
</evidence>
<accession>A0A0C2FU34</accession>
<dbReference type="OrthoDB" id="6500128at2759"/>
<comment type="subcellular location">
    <subcellularLocation>
        <location evidence="1">Membrane</location>
        <topology evidence="1">Multi-pass membrane protein</topology>
    </subcellularLocation>
</comment>
<keyword evidence="5 9" id="KW-0067">ATP-binding</keyword>
<proteinExistence type="predicted"/>
<evidence type="ECO:0000256" key="5">
    <source>
        <dbReference type="ARBA" id="ARBA00022840"/>
    </source>
</evidence>
<dbReference type="GO" id="GO:0015421">
    <property type="term" value="F:ABC-type oligopeptide transporter activity"/>
    <property type="evidence" value="ECO:0007669"/>
    <property type="project" value="TreeGrafter"/>
</dbReference>
<dbReference type="PROSITE" id="PS00211">
    <property type="entry name" value="ABC_TRANSPORTER_1"/>
    <property type="match status" value="1"/>
</dbReference>
<dbReference type="Gene3D" id="1.20.1560.10">
    <property type="entry name" value="ABC transporter type 1, transmembrane domain"/>
    <property type="match status" value="1"/>
</dbReference>
<dbReference type="AlphaFoldDB" id="A0A0C2FU34"/>
<evidence type="ECO:0000256" key="1">
    <source>
        <dbReference type="ARBA" id="ARBA00004141"/>
    </source>
</evidence>
<protein>
    <submittedName>
        <fullName evidence="9">ABC transporter, ATP-binding protein</fullName>
    </submittedName>
</protein>
<dbReference type="SMART" id="SM00382">
    <property type="entry name" value="AAA"/>
    <property type="match status" value="1"/>
</dbReference>
<keyword evidence="7" id="KW-0472">Membrane</keyword>
<dbReference type="FunFam" id="3.40.50.300:FF:001371">
    <property type="entry name" value="ABC transporter ATP-binding protein"/>
    <property type="match status" value="1"/>
</dbReference>
<sequence length="405" mass="45507">MQERRAKYKDKHITWEPDCPVFIVYGFDPCRGELEYDENTMDDLSLREAEEIEKSVDKVATERLSNVRTVRMLVAEKKELAAYGAKIFDIWMISRKEGLARGSMFGSETYHLSACMLFYVQLGLGASSRLFELRNTRPRIPLEGGIKKGNVEEAIRFDRVAFAYPGRDPLFHNISFEIPAGSITAVVGASGSGKSTIANLLLRLYDPDRGRIMIDDVNLKDIDPSYWRRQIGTVGQEPILFSTTIRENILYGAEKPEEITEAQIEEAAAQSNAIDFIQTFPESFDTMVGEQGSMLSGGQKQRIAIARALVTNPRILILDEATSALDATSEYLVRKALNRLLENSHQTVLIIAHRLSTIKHADQIVVLDKGSVAESGSFEELMLMRDGIFKKLVEKQAIGWKDEAY</sequence>
<dbReference type="InterPro" id="IPR003593">
    <property type="entry name" value="AAA+_ATPase"/>
</dbReference>
<evidence type="ECO:0000256" key="4">
    <source>
        <dbReference type="ARBA" id="ARBA00022741"/>
    </source>
</evidence>
<dbReference type="Proteomes" id="UP000054047">
    <property type="component" value="Unassembled WGS sequence"/>
</dbReference>
<reference evidence="9 10" key="1">
    <citation type="submission" date="2013-12" db="EMBL/GenBank/DDBJ databases">
        <title>Draft genome of the parsitic nematode Ancylostoma duodenale.</title>
        <authorList>
            <person name="Mitreva M."/>
        </authorList>
    </citation>
    <scope>NUCLEOTIDE SEQUENCE [LARGE SCALE GENOMIC DNA]</scope>
    <source>
        <strain evidence="9 10">Zhejiang</strain>
    </source>
</reference>
<dbReference type="GO" id="GO:0016887">
    <property type="term" value="F:ATP hydrolysis activity"/>
    <property type="evidence" value="ECO:0007669"/>
    <property type="project" value="InterPro"/>
</dbReference>
<dbReference type="InterPro" id="IPR027417">
    <property type="entry name" value="P-loop_NTPase"/>
</dbReference>
<name>A0A0C2FU34_9BILA</name>
<dbReference type="GO" id="GO:0005524">
    <property type="term" value="F:ATP binding"/>
    <property type="evidence" value="ECO:0007669"/>
    <property type="project" value="UniProtKB-KW"/>
</dbReference>
<keyword evidence="10" id="KW-1185">Reference proteome</keyword>
<evidence type="ECO:0000256" key="2">
    <source>
        <dbReference type="ARBA" id="ARBA00022448"/>
    </source>
</evidence>
<dbReference type="EMBL" id="KN744513">
    <property type="protein sequence ID" value="KIH52120.1"/>
    <property type="molecule type" value="Genomic_DNA"/>
</dbReference>
<dbReference type="InterPro" id="IPR039421">
    <property type="entry name" value="Type_1_exporter"/>
</dbReference>
<keyword evidence="3" id="KW-0812">Transmembrane</keyword>
<dbReference type="InterPro" id="IPR003439">
    <property type="entry name" value="ABC_transporter-like_ATP-bd"/>
</dbReference>
<dbReference type="InterPro" id="IPR017871">
    <property type="entry name" value="ABC_transporter-like_CS"/>
</dbReference>
<evidence type="ECO:0000256" key="7">
    <source>
        <dbReference type="ARBA" id="ARBA00023136"/>
    </source>
</evidence>
<keyword evidence="6" id="KW-1133">Transmembrane helix</keyword>
<dbReference type="GO" id="GO:0005743">
    <property type="term" value="C:mitochondrial inner membrane"/>
    <property type="evidence" value="ECO:0007669"/>
    <property type="project" value="TreeGrafter"/>
</dbReference>
<keyword evidence="2" id="KW-0813">Transport</keyword>